<evidence type="ECO:0000259" key="4">
    <source>
        <dbReference type="Pfam" id="PF01755"/>
    </source>
</evidence>
<dbReference type="GO" id="GO:0009103">
    <property type="term" value="P:lipopolysaccharide biosynthetic process"/>
    <property type="evidence" value="ECO:0007669"/>
    <property type="project" value="UniProtKB-KW"/>
</dbReference>
<evidence type="ECO:0000256" key="2">
    <source>
        <dbReference type="ARBA" id="ARBA00005222"/>
    </source>
</evidence>
<dbReference type="GO" id="GO:0016740">
    <property type="term" value="F:transferase activity"/>
    <property type="evidence" value="ECO:0007669"/>
    <property type="project" value="UniProtKB-KW"/>
</dbReference>
<sequence>MRNLQTLVISMLRSPDRRARASEELEKTSLDWRFLDGVDGQLLVFPIPEYDAKKVEKLLGHPLTLGEIGVFLSHKAAWQSCVDQNKPTLILEDDFILLPQFEKTIDALLSYPSDWDMFRLQGLKSADHILLQKLGDLSVVYNKSDALGLTASLVHPRAAQKLLNYSQKIYEPVDHFMEHRARHGLQFLAVNPYPCEISQAPTTIDHPDRQPIRGGQKIKRSVWRWLDRKFSQDPWFPR</sequence>
<name>A0A240E3J8_9BURK</name>
<accession>A0A240E3J8</accession>
<feature type="domain" description="Glycosyl transferase family 25" evidence="4">
    <location>
        <begin position="5"/>
        <end position="177"/>
    </location>
</feature>
<dbReference type="InterPro" id="IPR002654">
    <property type="entry name" value="Glyco_trans_25"/>
</dbReference>
<evidence type="ECO:0000256" key="1">
    <source>
        <dbReference type="ARBA" id="ARBA00005068"/>
    </source>
</evidence>
<evidence type="ECO:0000313" key="6">
    <source>
        <dbReference type="Proteomes" id="UP000218069"/>
    </source>
</evidence>
<proteinExistence type="predicted"/>
<evidence type="ECO:0000313" key="5">
    <source>
        <dbReference type="EMBL" id="SNX29096.1"/>
    </source>
</evidence>
<dbReference type="CDD" id="cd06532">
    <property type="entry name" value="Glyco_transf_25"/>
    <property type="match status" value="1"/>
</dbReference>
<comment type="pathway">
    <text evidence="2">Glycan metabolism; lacto-N-neotetraose biosynthesis.</text>
</comment>
<keyword evidence="6" id="KW-1185">Reference proteome</keyword>
<dbReference type="AlphaFoldDB" id="A0A240E3J8"/>
<dbReference type="UniPathway" id="UPA00820"/>
<organism evidence="5 6">
    <name type="scientific">Polynucleobacter meluiroseus</name>
    <dbReference type="NCBI Taxonomy" id="1938814"/>
    <lineage>
        <taxon>Bacteria</taxon>
        <taxon>Pseudomonadati</taxon>
        <taxon>Pseudomonadota</taxon>
        <taxon>Betaproteobacteria</taxon>
        <taxon>Burkholderiales</taxon>
        <taxon>Burkholderiaceae</taxon>
        <taxon>Polynucleobacter</taxon>
    </lineage>
</organism>
<evidence type="ECO:0000256" key="3">
    <source>
        <dbReference type="ARBA" id="ARBA00022985"/>
    </source>
</evidence>
<dbReference type="Pfam" id="PF01755">
    <property type="entry name" value="Glyco_transf_25"/>
    <property type="match status" value="1"/>
</dbReference>
<dbReference type="Proteomes" id="UP000218069">
    <property type="component" value="Unassembled WGS sequence"/>
</dbReference>
<reference evidence="6" key="1">
    <citation type="submission" date="2017-08" db="EMBL/GenBank/DDBJ databases">
        <authorList>
            <person name="Varghese N."/>
            <person name="Submissions S."/>
        </authorList>
    </citation>
    <scope>NUCLEOTIDE SEQUENCE [LARGE SCALE GENOMIC DNA]</scope>
    <source>
        <strain evidence="6">AP-Melu-1000-B4</strain>
    </source>
</reference>
<keyword evidence="5" id="KW-0808">Transferase</keyword>
<comment type="pathway">
    <text evidence="1">Bacterial outer membrane biogenesis; lipooligosaccharide biosynthesis.</text>
</comment>
<gene>
    <name evidence="5" type="ORF">SAMN06295945_1460</name>
</gene>
<protein>
    <submittedName>
        <fullName evidence="5">Glycosyltransferase involved in LPS biosynthesis, GR25 family</fullName>
    </submittedName>
</protein>
<dbReference type="UniPathway" id="UPA00501"/>
<keyword evidence="3" id="KW-0448">Lipopolysaccharide biosynthesis</keyword>
<dbReference type="EMBL" id="OANS01000003">
    <property type="protein sequence ID" value="SNX29096.1"/>
    <property type="molecule type" value="Genomic_DNA"/>
</dbReference>